<dbReference type="EMBL" id="JBHSTZ010000002">
    <property type="protein sequence ID" value="MFC6379970.1"/>
    <property type="molecule type" value="Genomic_DNA"/>
</dbReference>
<dbReference type="RefSeq" id="WP_201562673.1">
    <property type="nucleotide sequence ID" value="NZ_CAJGZK010000009.1"/>
</dbReference>
<comment type="caution">
    <text evidence="2">The sequence shown here is derived from an EMBL/GenBank/DDBJ whole genome shotgun (WGS) entry which is preliminary data.</text>
</comment>
<evidence type="ECO:0000313" key="2">
    <source>
        <dbReference type="EMBL" id="MFC6379970.1"/>
    </source>
</evidence>
<dbReference type="Proteomes" id="UP001596264">
    <property type="component" value="Unassembled WGS sequence"/>
</dbReference>
<sequence length="133" mass="15237">MKQPRPNQVVQASLEAQILLAMTYWCEYRTLYHIGIDFGIYESSASHIVHEVEYVLIKSGQFDLPKKLPRGNVDDINWSAVIIDAIEAPVERPKKPKRLLQRKKKTTHLKSASYRALADGSDTRRTNDQRVCA</sequence>
<protein>
    <submittedName>
        <fullName evidence="2">Transposase family protein</fullName>
    </submittedName>
</protein>
<accession>A0ABW1W237</accession>
<dbReference type="InterPro" id="IPR027805">
    <property type="entry name" value="Transposase_HTH_dom"/>
</dbReference>
<organism evidence="2 3">
    <name type="scientific">Psychrobacter glacincola</name>
    <dbReference type="NCBI Taxonomy" id="56810"/>
    <lineage>
        <taxon>Bacteria</taxon>
        <taxon>Pseudomonadati</taxon>
        <taxon>Pseudomonadota</taxon>
        <taxon>Gammaproteobacteria</taxon>
        <taxon>Moraxellales</taxon>
        <taxon>Moraxellaceae</taxon>
        <taxon>Psychrobacter</taxon>
    </lineage>
</organism>
<feature type="domain" description="Transposase Helix-turn-helix" evidence="1">
    <location>
        <begin position="13"/>
        <end position="60"/>
    </location>
</feature>
<name>A0ABW1W237_9GAMM</name>
<proteinExistence type="predicted"/>
<dbReference type="Pfam" id="PF13613">
    <property type="entry name" value="HTH_Tnp_4"/>
    <property type="match status" value="1"/>
</dbReference>
<gene>
    <name evidence="2" type="ORF">ACFP58_00545</name>
</gene>
<keyword evidence="3" id="KW-1185">Reference proteome</keyword>
<evidence type="ECO:0000259" key="1">
    <source>
        <dbReference type="Pfam" id="PF13613"/>
    </source>
</evidence>
<evidence type="ECO:0000313" key="3">
    <source>
        <dbReference type="Proteomes" id="UP001596264"/>
    </source>
</evidence>
<reference evidence="3" key="1">
    <citation type="journal article" date="2019" name="Int. J. Syst. Evol. Microbiol.">
        <title>The Global Catalogue of Microorganisms (GCM) 10K type strain sequencing project: providing services to taxonomists for standard genome sequencing and annotation.</title>
        <authorList>
            <consortium name="The Broad Institute Genomics Platform"/>
            <consortium name="The Broad Institute Genome Sequencing Center for Infectious Disease"/>
            <person name="Wu L."/>
            <person name="Ma J."/>
        </authorList>
    </citation>
    <scope>NUCLEOTIDE SEQUENCE [LARGE SCALE GENOMIC DNA]</scope>
    <source>
        <strain evidence="3">CCM 2050</strain>
    </source>
</reference>